<proteinExistence type="inferred from homology"/>
<keyword evidence="2" id="KW-0378">Hydrolase</keyword>
<feature type="domain" description="Acyl-CoA thioesterase-like C-terminal" evidence="4">
    <location>
        <begin position="263"/>
        <end position="356"/>
    </location>
</feature>
<dbReference type="InterPro" id="IPR049450">
    <property type="entry name" value="ACOT8-like_C"/>
</dbReference>
<gene>
    <name evidence="5" type="ORF">B0T18DRAFT_356540</name>
</gene>
<name>A0AA40F7Y2_9PEZI</name>
<comment type="caution">
    <text evidence="5">The sequence shown here is derived from an EMBL/GenBank/DDBJ whole genome shotgun (WGS) entry which is preliminary data.</text>
</comment>
<evidence type="ECO:0000259" key="3">
    <source>
        <dbReference type="Pfam" id="PF13622"/>
    </source>
</evidence>
<feature type="domain" description="Acyl-CoA thioesterase-like N-terminal HotDog" evidence="3">
    <location>
        <begin position="52"/>
        <end position="130"/>
    </location>
</feature>
<sequence>MSSQDPRLSFQEVLELVKLPPATSGSTGQRFMSTRAAYVPGADVPQLLPRPHKAAFGGHVYGQATLAASRTLRELEDQKGTKPSERLGFHSIHGYFTSIGHRDRPFIYDVKPVATSRSFSTVSVTAHQPSVASTNPEGDHFPVADAALTPGPVSFTAICSFKSSEEHSDGASIQEDSVQKRFASILSSRRSQDWPPSPLVDVDALVSIMGNHHVGTFPIVDMKKVDMAAFNEGKPAHERVELILYRLLKPLPSDGSDGYDANAHMAVHGYTVDRNGLLMLGNHLGFGWKLGKVASLTYSIVVHVNADEMVMEHGEDEWWVQEATFPRAGAGRGVITSKIWSPRGVHVATEYQDGLVRSFGDEPQQMGEKKISWGKL</sequence>
<evidence type="ECO:0000259" key="4">
    <source>
        <dbReference type="Pfam" id="PF20789"/>
    </source>
</evidence>
<dbReference type="PANTHER" id="PTHR11066:SF64">
    <property type="entry name" value="ACYL-COA THIOESTERASE (AFU_ORTHOLOGUE AFUA_1G12060)"/>
    <property type="match status" value="1"/>
</dbReference>
<dbReference type="CDD" id="cd03444">
    <property type="entry name" value="Thioesterase_II_repeat1"/>
    <property type="match status" value="1"/>
</dbReference>
<dbReference type="EMBL" id="JAUKUD010000001">
    <property type="protein sequence ID" value="KAK0752785.1"/>
    <property type="molecule type" value="Genomic_DNA"/>
</dbReference>
<dbReference type="CDD" id="cd03445">
    <property type="entry name" value="Thioesterase_II_repeat2"/>
    <property type="match status" value="1"/>
</dbReference>
<dbReference type="InterPro" id="IPR003703">
    <property type="entry name" value="Acyl_CoA_thio"/>
</dbReference>
<accession>A0AA40F7Y2</accession>
<dbReference type="InterPro" id="IPR042171">
    <property type="entry name" value="Acyl-CoA_hotdog"/>
</dbReference>
<dbReference type="Pfam" id="PF13622">
    <property type="entry name" value="4HBT_3"/>
    <property type="match status" value="1"/>
</dbReference>
<dbReference type="GO" id="GO:0047617">
    <property type="term" value="F:fatty acyl-CoA hydrolase activity"/>
    <property type="evidence" value="ECO:0007669"/>
    <property type="project" value="InterPro"/>
</dbReference>
<dbReference type="Proteomes" id="UP001172155">
    <property type="component" value="Unassembled WGS sequence"/>
</dbReference>
<dbReference type="AlphaFoldDB" id="A0AA40F7Y2"/>
<dbReference type="GO" id="GO:0006637">
    <property type="term" value="P:acyl-CoA metabolic process"/>
    <property type="evidence" value="ECO:0007669"/>
    <property type="project" value="InterPro"/>
</dbReference>
<evidence type="ECO:0000313" key="6">
    <source>
        <dbReference type="Proteomes" id="UP001172155"/>
    </source>
</evidence>
<protein>
    <submittedName>
        <fullName evidence="5">Thioesterase-like superfamily-domain-containing protein</fullName>
    </submittedName>
</protein>
<evidence type="ECO:0000256" key="2">
    <source>
        <dbReference type="ARBA" id="ARBA00022801"/>
    </source>
</evidence>
<keyword evidence="6" id="KW-1185">Reference proteome</keyword>
<reference evidence="5" key="1">
    <citation type="submission" date="2023-06" db="EMBL/GenBank/DDBJ databases">
        <title>Genome-scale phylogeny and comparative genomics of the fungal order Sordariales.</title>
        <authorList>
            <consortium name="Lawrence Berkeley National Laboratory"/>
            <person name="Hensen N."/>
            <person name="Bonometti L."/>
            <person name="Westerberg I."/>
            <person name="Brannstrom I.O."/>
            <person name="Guillou S."/>
            <person name="Cros-Aarteil S."/>
            <person name="Calhoun S."/>
            <person name="Haridas S."/>
            <person name="Kuo A."/>
            <person name="Mondo S."/>
            <person name="Pangilinan J."/>
            <person name="Riley R."/>
            <person name="LaButti K."/>
            <person name="Andreopoulos B."/>
            <person name="Lipzen A."/>
            <person name="Chen C."/>
            <person name="Yanf M."/>
            <person name="Daum C."/>
            <person name="Ng V."/>
            <person name="Clum A."/>
            <person name="Steindorff A."/>
            <person name="Ohm R."/>
            <person name="Martin F."/>
            <person name="Silar P."/>
            <person name="Natvig D."/>
            <person name="Lalanne C."/>
            <person name="Gautier V."/>
            <person name="Ament-velasquez S.L."/>
            <person name="Kruys A."/>
            <person name="Hutchinson M.I."/>
            <person name="Powell A.J."/>
            <person name="Barry K."/>
            <person name="Miller A.N."/>
            <person name="Grigoriev I.V."/>
            <person name="Debuchy R."/>
            <person name="Gladieux P."/>
            <person name="Thoren M.H."/>
            <person name="Johannesson H."/>
        </authorList>
    </citation>
    <scope>NUCLEOTIDE SEQUENCE</scope>
    <source>
        <strain evidence="5">SMH3187-1</strain>
    </source>
</reference>
<dbReference type="PANTHER" id="PTHR11066">
    <property type="entry name" value="ACYL-COA THIOESTERASE"/>
    <property type="match status" value="1"/>
</dbReference>
<dbReference type="Gene3D" id="2.40.160.210">
    <property type="entry name" value="Acyl-CoA thioesterase, double hotdog domain"/>
    <property type="match status" value="1"/>
</dbReference>
<dbReference type="Pfam" id="PF20789">
    <property type="entry name" value="4HBT_3C"/>
    <property type="match status" value="1"/>
</dbReference>
<evidence type="ECO:0000256" key="1">
    <source>
        <dbReference type="ARBA" id="ARBA00006538"/>
    </source>
</evidence>
<dbReference type="SUPFAM" id="SSF54637">
    <property type="entry name" value="Thioesterase/thiol ester dehydrase-isomerase"/>
    <property type="match status" value="2"/>
</dbReference>
<comment type="similarity">
    <text evidence="1">Belongs to the C/M/P thioester hydrolase family.</text>
</comment>
<organism evidence="5 6">
    <name type="scientific">Schizothecium vesticola</name>
    <dbReference type="NCBI Taxonomy" id="314040"/>
    <lineage>
        <taxon>Eukaryota</taxon>
        <taxon>Fungi</taxon>
        <taxon>Dikarya</taxon>
        <taxon>Ascomycota</taxon>
        <taxon>Pezizomycotina</taxon>
        <taxon>Sordariomycetes</taxon>
        <taxon>Sordariomycetidae</taxon>
        <taxon>Sordariales</taxon>
        <taxon>Schizotheciaceae</taxon>
        <taxon>Schizothecium</taxon>
    </lineage>
</organism>
<dbReference type="InterPro" id="IPR049449">
    <property type="entry name" value="TesB_ACOT8-like_N"/>
</dbReference>
<dbReference type="GO" id="GO:0009062">
    <property type="term" value="P:fatty acid catabolic process"/>
    <property type="evidence" value="ECO:0007669"/>
    <property type="project" value="TreeGrafter"/>
</dbReference>
<evidence type="ECO:0000313" key="5">
    <source>
        <dbReference type="EMBL" id="KAK0752785.1"/>
    </source>
</evidence>
<dbReference type="GO" id="GO:0005782">
    <property type="term" value="C:peroxisomal matrix"/>
    <property type="evidence" value="ECO:0007669"/>
    <property type="project" value="UniProtKB-SubCell"/>
</dbReference>
<dbReference type="InterPro" id="IPR029069">
    <property type="entry name" value="HotDog_dom_sf"/>
</dbReference>